<gene>
    <name evidence="1" type="ORF">HAKA00212_LOCUS2911</name>
</gene>
<dbReference type="EMBL" id="HBIU01007516">
    <property type="protein sequence ID" value="CAE0624244.1"/>
    <property type="molecule type" value="Transcribed_RNA"/>
</dbReference>
<organism evidence="1">
    <name type="scientific">Heterosigma akashiwo</name>
    <name type="common">Chromophytic alga</name>
    <name type="synonym">Heterosigma carterae</name>
    <dbReference type="NCBI Taxonomy" id="2829"/>
    <lineage>
        <taxon>Eukaryota</taxon>
        <taxon>Sar</taxon>
        <taxon>Stramenopiles</taxon>
        <taxon>Ochrophyta</taxon>
        <taxon>Raphidophyceae</taxon>
        <taxon>Chattonellales</taxon>
        <taxon>Chattonellaceae</taxon>
        <taxon>Heterosigma</taxon>
    </lineage>
</organism>
<name>A0A7S3UVU9_HETAK</name>
<protein>
    <submittedName>
        <fullName evidence="1">Uncharacterized protein</fullName>
    </submittedName>
</protein>
<reference evidence="1" key="1">
    <citation type="submission" date="2021-01" db="EMBL/GenBank/DDBJ databases">
        <authorList>
            <person name="Corre E."/>
            <person name="Pelletier E."/>
            <person name="Niang G."/>
            <person name="Scheremetjew M."/>
            <person name="Finn R."/>
            <person name="Kale V."/>
            <person name="Holt S."/>
            <person name="Cochrane G."/>
            <person name="Meng A."/>
            <person name="Brown T."/>
            <person name="Cohen L."/>
        </authorList>
    </citation>
    <scope>NUCLEOTIDE SEQUENCE</scope>
    <source>
        <strain evidence="1">CCMP3107</strain>
    </source>
</reference>
<evidence type="ECO:0000313" key="1">
    <source>
        <dbReference type="EMBL" id="CAE0624244.1"/>
    </source>
</evidence>
<sequence length="270" mass="29828">MAVAFILGCVVGMASAFIILVLLHRTPAKKAKKNLPHVYMNIKVLNAKEVVESKVAEKMAEKVELQKEKIKAKRPKLGFLSRKSPPQQVAKLLDKGSDALSKHADTALSKLGKGAGSLASVAITDRTFSKKMGAMMVEQIPPNMKSMGITATAELAFVSGPFFVVVINLHEVDISILLEKQTDLHKARMYDKVMGVLGRTFEDNIQKLLIRAIELGMKEKMGPVLQQKMKEKAGLDIEMEVTGRENQGDYFFGMLSQLNEGEQRKLFSLV</sequence>
<dbReference type="AlphaFoldDB" id="A0A7S3UVU9"/>
<proteinExistence type="predicted"/>
<accession>A0A7S3UVU9</accession>